<feature type="transmembrane region" description="Helical" evidence="1">
    <location>
        <begin position="6"/>
        <end position="29"/>
    </location>
</feature>
<dbReference type="AlphaFoldDB" id="A4XMH9"/>
<reference evidence="2 3" key="1">
    <citation type="journal article" date="2008" name="Appl. Environ. Microbiol.">
        <title>Hydrogenomics of the extremely thermophilic bacterium Caldicellulosiruptor saccharolyticus.</title>
        <authorList>
            <person name="van de Werken H.J."/>
            <person name="Verhaart M.R."/>
            <person name="VanFossen A.L."/>
            <person name="Willquist K."/>
            <person name="Lewis D.L."/>
            <person name="Nichols J.D."/>
            <person name="Goorissen H.P."/>
            <person name="Mongodin E.F."/>
            <person name="Nelson K.E."/>
            <person name="van Niel E.W."/>
            <person name="Stams A.J."/>
            <person name="Ward D.E."/>
            <person name="de Vos W.M."/>
            <person name="van der Oost J."/>
            <person name="Kelly R.M."/>
            <person name="Kengen S.W."/>
        </authorList>
    </citation>
    <scope>NUCLEOTIDE SEQUENCE [LARGE SCALE GENOMIC DNA]</scope>
    <source>
        <strain evidence="3">ATCC 43494 / DSM 8903 / Tp8T 6331</strain>
    </source>
</reference>
<proteinExistence type="predicted"/>
<keyword evidence="1" id="KW-0472">Membrane</keyword>
<accession>A4XMH9</accession>
<protein>
    <submittedName>
        <fullName evidence="2">Uncharacterized protein</fullName>
    </submittedName>
</protein>
<dbReference type="HOGENOM" id="CLU_911151_0_0_9"/>
<dbReference type="Proteomes" id="UP000000256">
    <property type="component" value="Chromosome"/>
</dbReference>
<keyword evidence="1" id="KW-0812">Transmembrane</keyword>
<feature type="transmembrane region" description="Helical" evidence="1">
    <location>
        <begin position="276"/>
        <end position="295"/>
    </location>
</feature>
<organism evidence="2 3">
    <name type="scientific">Caldicellulosiruptor saccharolyticus (strain ATCC 43494 / DSM 8903 / Tp8T 6331)</name>
    <dbReference type="NCBI Taxonomy" id="351627"/>
    <lineage>
        <taxon>Bacteria</taxon>
        <taxon>Bacillati</taxon>
        <taxon>Bacillota</taxon>
        <taxon>Bacillota incertae sedis</taxon>
        <taxon>Caldicellulosiruptorales</taxon>
        <taxon>Caldicellulosiruptoraceae</taxon>
        <taxon>Caldicellulosiruptor</taxon>
    </lineage>
</organism>
<feature type="transmembrane region" description="Helical" evidence="1">
    <location>
        <begin position="52"/>
        <end position="72"/>
    </location>
</feature>
<feature type="transmembrane region" description="Helical" evidence="1">
    <location>
        <begin position="164"/>
        <end position="184"/>
    </location>
</feature>
<dbReference type="STRING" id="351627.Csac_2541"/>
<keyword evidence="1" id="KW-1133">Transmembrane helix</keyword>
<sequence length="305" mass="36369">MKNDILYLWVILTIGVWFVLYCLFVKYIWKNLLQILKECWQFIKPKKRWQKIFMSIAIIIVIVIYSSSSAILVESKGFLKGIIYLIIGIILWAAISMFCVKLFQENWKILETTKIEVNEDYFIGILFMMFLIFGPVFDMILNGIQSKGSFIGISVSNMFRVCALSFFIFILIFHLIYIYLWLRYSKEMILAYRKLNKFNSSMELYSRIELLLRIVFWNTFYLFLEFIFLLVFFEIENNKLTLQCISQKFFKVISEVIGVTYASEVENLNWMIIFEGWTKIVYLVIIGVFIINYLFAQTEKNKSQI</sequence>
<feature type="transmembrane region" description="Helical" evidence="1">
    <location>
        <begin position="121"/>
        <end position="144"/>
    </location>
</feature>
<keyword evidence="3" id="KW-1185">Reference proteome</keyword>
<gene>
    <name evidence="2" type="ordered locus">Csac_2541</name>
</gene>
<dbReference type="EMBL" id="CP000679">
    <property type="protein sequence ID" value="ABP68114.2"/>
    <property type="molecule type" value="Genomic_DNA"/>
</dbReference>
<name>A4XMH9_CALS8</name>
<evidence type="ECO:0000256" key="1">
    <source>
        <dbReference type="SAM" id="Phobius"/>
    </source>
</evidence>
<feature type="transmembrane region" description="Helical" evidence="1">
    <location>
        <begin position="210"/>
        <end position="233"/>
    </location>
</feature>
<evidence type="ECO:0000313" key="2">
    <source>
        <dbReference type="EMBL" id="ABP68114.2"/>
    </source>
</evidence>
<dbReference type="KEGG" id="csc:Csac_2541"/>
<evidence type="ECO:0000313" key="3">
    <source>
        <dbReference type="Proteomes" id="UP000000256"/>
    </source>
</evidence>
<feature type="transmembrane region" description="Helical" evidence="1">
    <location>
        <begin position="78"/>
        <end position="100"/>
    </location>
</feature>